<gene>
    <name evidence="2" type="ORF">OsI_22473</name>
</gene>
<name>A2YBJ1_ORYSI</name>
<organism evidence="2 3">
    <name type="scientific">Oryza sativa subsp. indica</name>
    <name type="common">Rice</name>
    <dbReference type="NCBI Taxonomy" id="39946"/>
    <lineage>
        <taxon>Eukaryota</taxon>
        <taxon>Viridiplantae</taxon>
        <taxon>Streptophyta</taxon>
        <taxon>Embryophyta</taxon>
        <taxon>Tracheophyta</taxon>
        <taxon>Spermatophyta</taxon>
        <taxon>Magnoliopsida</taxon>
        <taxon>Liliopsida</taxon>
        <taxon>Poales</taxon>
        <taxon>Poaceae</taxon>
        <taxon>BOP clade</taxon>
        <taxon>Oryzoideae</taxon>
        <taxon>Oryzeae</taxon>
        <taxon>Oryzinae</taxon>
        <taxon>Oryza</taxon>
        <taxon>Oryza sativa</taxon>
    </lineage>
</organism>
<evidence type="ECO:0000313" key="3">
    <source>
        <dbReference type="Proteomes" id="UP000007015"/>
    </source>
</evidence>
<sequence length="86" mass="9548">MVAACCKNQRTTLTPNKLDYNNPKLNQTGPYSHRPPDSTTTHRRIGENTEENKKKEEILRRLGELGCEEGKPHAVSVTDAAGQTPC</sequence>
<protein>
    <submittedName>
        <fullName evidence="2">Uncharacterized protein</fullName>
    </submittedName>
</protein>
<proteinExistence type="predicted"/>
<feature type="compositionally biased region" description="Basic and acidic residues" evidence="1">
    <location>
        <begin position="44"/>
        <end position="57"/>
    </location>
</feature>
<dbReference type="Gramene" id="BGIOSGA022667-TA">
    <property type="protein sequence ID" value="BGIOSGA022667-PA"/>
    <property type="gene ID" value="BGIOSGA022667"/>
</dbReference>
<dbReference type="HOGENOM" id="CLU_2501948_0_0_1"/>
<accession>A2YBJ1</accession>
<evidence type="ECO:0000256" key="1">
    <source>
        <dbReference type="SAM" id="MobiDB-lite"/>
    </source>
</evidence>
<dbReference type="EMBL" id="CM000131">
    <property type="protein sequence ID" value="EAZ00452.1"/>
    <property type="molecule type" value="Genomic_DNA"/>
</dbReference>
<keyword evidence="3" id="KW-1185">Reference proteome</keyword>
<evidence type="ECO:0000313" key="2">
    <source>
        <dbReference type="EMBL" id="EAZ00452.1"/>
    </source>
</evidence>
<dbReference type="AlphaFoldDB" id="A2YBJ1"/>
<reference evidence="2 3" key="1">
    <citation type="journal article" date="2005" name="PLoS Biol.">
        <title>The genomes of Oryza sativa: a history of duplications.</title>
        <authorList>
            <person name="Yu J."/>
            <person name="Wang J."/>
            <person name="Lin W."/>
            <person name="Li S."/>
            <person name="Li H."/>
            <person name="Zhou J."/>
            <person name="Ni P."/>
            <person name="Dong W."/>
            <person name="Hu S."/>
            <person name="Zeng C."/>
            <person name="Zhang J."/>
            <person name="Zhang Y."/>
            <person name="Li R."/>
            <person name="Xu Z."/>
            <person name="Li S."/>
            <person name="Li X."/>
            <person name="Zheng H."/>
            <person name="Cong L."/>
            <person name="Lin L."/>
            <person name="Yin J."/>
            <person name="Geng J."/>
            <person name="Li G."/>
            <person name="Shi J."/>
            <person name="Liu J."/>
            <person name="Lv H."/>
            <person name="Li J."/>
            <person name="Wang J."/>
            <person name="Deng Y."/>
            <person name="Ran L."/>
            <person name="Shi X."/>
            <person name="Wang X."/>
            <person name="Wu Q."/>
            <person name="Li C."/>
            <person name="Ren X."/>
            <person name="Wang J."/>
            <person name="Wang X."/>
            <person name="Li D."/>
            <person name="Liu D."/>
            <person name="Zhang X."/>
            <person name="Ji Z."/>
            <person name="Zhao W."/>
            <person name="Sun Y."/>
            <person name="Zhang Z."/>
            <person name="Bao J."/>
            <person name="Han Y."/>
            <person name="Dong L."/>
            <person name="Ji J."/>
            <person name="Chen P."/>
            <person name="Wu S."/>
            <person name="Liu J."/>
            <person name="Xiao Y."/>
            <person name="Bu D."/>
            <person name="Tan J."/>
            <person name="Yang L."/>
            <person name="Ye C."/>
            <person name="Zhang J."/>
            <person name="Xu J."/>
            <person name="Zhou Y."/>
            <person name="Yu Y."/>
            <person name="Zhang B."/>
            <person name="Zhuang S."/>
            <person name="Wei H."/>
            <person name="Liu B."/>
            <person name="Lei M."/>
            <person name="Yu H."/>
            <person name="Li Y."/>
            <person name="Xu H."/>
            <person name="Wei S."/>
            <person name="He X."/>
            <person name="Fang L."/>
            <person name="Zhang Z."/>
            <person name="Zhang Y."/>
            <person name="Huang X."/>
            <person name="Su Z."/>
            <person name="Tong W."/>
            <person name="Li J."/>
            <person name="Tong Z."/>
            <person name="Li S."/>
            <person name="Ye J."/>
            <person name="Wang L."/>
            <person name="Fang L."/>
            <person name="Lei T."/>
            <person name="Chen C."/>
            <person name="Chen H."/>
            <person name="Xu Z."/>
            <person name="Li H."/>
            <person name="Huang H."/>
            <person name="Zhang F."/>
            <person name="Xu H."/>
            <person name="Li N."/>
            <person name="Zhao C."/>
            <person name="Li S."/>
            <person name="Dong L."/>
            <person name="Huang Y."/>
            <person name="Li L."/>
            <person name="Xi Y."/>
            <person name="Qi Q."/>
            <person name="Li W."/>
            <person name="Zhang B."/>
            <person name="Hu W."/>
            <person name="Zhang Y."/>
            <person name="Tian X."/>
            <person name="Jiao Y."/>
            <person name="Liang X."/>
            <person name="Jin J."/>
            <person name="Gao L."/>
            <person name="Zheng W."/>
            <person name="Hao B."/>
            <person name="Liu S."/>
            <person name="Wang W."/>
            <person name="Yuan L."/>
            <person name="Cao M."/>
            <person name="McDermott J."/>
            <person name="Samudrala R."/>
            <person name="Wang J."/>
            <person name="Wong G.K."/>
            <person name="Yang H."/>
        </authorList>
    </citation>
    <scope>NUCLEOTIDE SEQUENCE [LARGE SCALE GENOMIC DNA]</scope>
    <source>
        <strain evidence="3">cv. 93-11</strain>
    </source>
</reference>
<feature type="region of interest" description="Disordered" evidence="1">
    <location>
        <begin position="13"/>
        <end position="57"/>
    </location>
</feature>
<dbReference type="Proteomes" id="UP000007015">
    <property type="component" value="Chromosome 6"/>
</dbReference>